<dbReference type="PANTHER" id="PTHR32552">
    <property type="entry name" value="FERRICHROME IRON RECEPTOR-RELATED"/>
    <property type="match status" value="1"/>
</dbReference>
<keyword evidence="17" id="KW-0675">Receptor</keyword>
<keyword evidence="7" id="KW-0406">Ion transport</keyword>
<keyword evidence="4" id="KW-0410">Iron transport</keyword>
<feature type="signal peptide" evidence="14">
    <location>
        <begin position="1"/>
        <end position="29"/>
    </location>
</feature>
<proteinExistence type="inferred from homology"/>
<keyword evidence="3 11" id="KW-1134">Transmembrane beta strand</keyword>
<dbReference type="SUPFAM" id="SSF56935">
    <property type="entry name" value="Porins"/>
    <property type="match status" value="1"/>
</dbReference>
<dbReference type="STRING" id="715226.ABI_44970"/>
<evidence type="ECO:0000256" key="3">
    <source>
        <dbReference type="ARBA" id="ARBA00022452"/>
    </source>
</evidence>
<dbReference type="InterPro" id="IPR000531">
    <property type="entry name" value="Beta-barrel_TonB"/>
</dbReference>
<accession>F4QTK0</accession>
<gene>
    <name evidence="17" type="ORF">ABI_44970</name>
</gene>
<dbReference type="AlphaFoldDB" id="F4QTK0"/>
<dbReference type="GO" id="GO:0009279">
    <property type="term" value="C:cell outer membrane"/>
    <property type="evidence" value="ECO:0007669"/>
    <property type="project" value="UniProtKB-SubCell"/>
</dbReference>
<keyword evidence="14" id="KW-0732">Signal</keyword>
<dbReference type="PANTHER" id="PTHR32552:SF81">
    <property type="entry name" value="TONB-DEPENDENT OUTER MEMBRANE RECEPTOR"/>
    <property type="match status" value="1"/>
</dbReference>
<dbReference type="RefSeq" id="WP_006275271.1">
    <property type="nucleotide sequence ID" value="NZ_GL883080.1"/>
</dbReference>
<evidence type="ECO:0000256" key="5">
    <source>
        <dbReference type="ARBA" id="ARBA00022692"/>
    </source>
</evidence>
<keyword evidence="8 12" id="KW-0798">TonB box</keyword>
<dbReference type="eggNOG" id="COG4773">
    <property type="taxonomic scope" value="Bacteria"/>
</dbReference>
<reference evidence="18" key="1">
    <citation type="submission" date="2011-03" db="EMBL/GenBank/DDBJ databases">
        <title>Draft genome sequence of Brevundimonas diminuta.</title>
        <authorList>
            <person name="Brown P.J.B."/>
            <person name="Buechlein A."/>
            <person name="Hemmerich C."/>
            <person name="Brun Y.V."/>
        </authorList>
    </citation>
    <scope>NUCLEOTIDE SEQUENCE [LARGE SCALE GENOMIC DNA]</scope>
    <source>
        <strain evidence="18">C19</strain>
    </source>
</reference>
<keyword evidence="18" id="KW-1185">Reference proteome</keyword>
<dbReference type="Pfam" id="PF07715">
    <property type="entry name" value="Plug"/>
    <property type="match status" value="1"/>
</dbReference>
<evidence type="ECO:0000256" key="9">
    <source>
        <dbReference type="ARBA" id="ARBA00023136"/>
    </source>
</evidence>
<feature type="domain" description="TonB-dependent receptor-like beta-barrel" evidence="15">
    <location>
        <begin position="248"/>
        <end position="693"/>
    </location>
</feature>
<evidence type="ECO:0000256" key="7">
    <source>
        <dbReference type="ARBA" id="ARBA00023065"/>
    </source>
</evidence>
<evidence type="ECO:0000256" key="11">
    <source>
        <dbReference type="PROSITE-ProRule" id="PRU01360"/>
    </source>
</evidence>
<evidence type="ECO:0000256" key="6">
    <source>
        <dbReference type="ARBA" id="ARBA00023004"/>
    </source>
</evidence>
<keyword evidence="6" id="KW-0408">Iron</keyword>
<dbReference type="PROSITE" id="PS52016">
    <property type="entry name" value="TONB_DEPENDENT_REC_3"/>
    <property type="match status" value="1"/>
</dbReference>
<keyword evidence="2 11" id="KW-0813">Transport</keyword>
<dbReference type="InterPro" id="IPR039426">
    <property type="entry name" value="TonB-dep_rcpt-like"/>
</dbReference>
<dbReference type="EMBL" id="GL883080">
    <property type="protein sequence ID" value="EGF90070.1"/>
    <property type="molecule type" value="Genomic_DNA"/>
</dbReference>
<evidence type="ECO:0000256" key="10">
    <source>
        <dbReference type="ARBA" id="ARBA00023237"/>
    </source>
</evidence>
<evidence type="ECO:0000259" key="15">
    <source>
        <dbReference type="Pfam" id="PF00593"/>
    </source>
</evidence>
<dbReference type="InterPro" id="IPR036942">
    <property type="entry name" value="Beta-barrel_TonB_sf"/>
</dbReference>
<dbReference type="OrthoDB" id="127311at2"/>
<comment type="subcellular location">
    <subcellularLocation>
        <location evidence="1 11">Cell outer membrane</location>
        <topology evidence="1 11">Multi-pass membrane protein</topology>
    </subcellularLocation>
</comment>
<feature type="region of interest" description="Disordered" evidence="13">
    <location>
        <begin position="322"/>
        <end position="348"/>
    </location>
</feature>
<evidence type="ECO:0000256" key="14">
    <source>
        <dbReference type="SAM" id="SignalP"/>
    </source>
</evidence>
<evidence type="ECO:0000256" key="12">
    <source>
        <dbReference type="RuleBase" id="RU003357"/>
    </source>
</evidence>
<dbReference type="Pfam" id="PF00593">
    <property type="entry name" value="TonB_dep_Rec_b-barrel"/>
    <property type="match status" value="1"/>
</dbReference>
<keyword evidence="10 11" id="KW-0998">Cell outer membrane</keyword>
<feature type="domain" description="TonB-dependent receptor plug" evidence="16">
    <location>
        <begin position="60"/>
        <end position="164"/>
    </location>
</feature>
<organism evidence="17 18">
    <name type="scientific">Asticcacaulis biprosthecium C19</name>
    <dbReference type="NCBI Taxonomy" id="715226"/>
    <lineage>
        <taxon>Bacteria</taxon>
        <taxon>Pseudomonadati</taxon>
        <taxon>Pseudomonadota</taxon>
        <taxon>Alphaproteobacteria</taxon>
        <taxon>Caulobacterales</taxon>
        <taxon>Caulobacteraceae</taxon>
        <taxon>Asticcacaulis</taxon>
    </lineage>
</organism>
<evidence type="ECO:0000256" key="13">
    <source>
        <dbReference type="SAM" id="MobiDB-lite"/>
    </source>
</evidence>
<evidence type="ECO:0000256" key="1">
    <source>
        <dbReference type="ARBA" id="ARBA00004571"/>
    </source>
</evidence>
<sequence>MTHRTHQRGLRFKALTALLLAGVSLPALAQAQDTAPSAEPIQDDGVEVVITAERRSQRLSTVPIAATVISGDITRKGVTSVADLQAVAPSVAINTFNRSTFINIRGVGIAQSAPTSSPGVAYYIDGQLIPHEQFIGQSFYDLNSVEVLRGPQGTLTGQNSTGGAIYVRTPEPKYNQYSGMLDVTLGDYGKQRVVGAVNAGFNDNVALRVAAVMDQRDSYTTNISAKALSQPGNTDLSSVRSNLAIRSSDDRTKFNLRLEWFDLKTDNNAVKRRNDTVSTDPFEIQEDGYSYMNQNGSRASIEVRHALTDGLQVRYLGSFQRGWNRDQTDGDRTDTRPPRPPAGNTGRVSNAYQLTATSIHEINLISTDDSPIQWVLGAFRMDEDIDLLLLRDNNHVDYVSTVTSTSKTFAVNTSESIFGQATWKVTPNWELLLGLRNSTDTQVYTRYAAGGPLLAVPVVGTAESAESTGKMAVNYHTDGGSLVYLSASKGYKAGGVNLTPNTPNFGPETNFVTELGFKTKLFDNHLRVNADVFMSDYRDIQLSSLVGALPTTQNATSGESKGAELELIGNFGNLSFTFGAGYLDAKFSQSACISDTNAPGTDAGCPTNLRSVPADRVLPFSPEWTINGGIQYDFDLDGDMVLTPRLQWSHITEQNATPFPSLNTIVPARDVIDARLTWDINPSWLLEGYINNLTDEVYIASQIQSSSSADGGIIYGAPRTYGVRALFKFGG</sequence>
<dbReference type="Gene3D" id="2.40.170.20">
    <property type="entry name" value="TonB-dependent receptor, beta-barrel domain"/>
    <property type="match status" value="1"/>
</dbReference>
<name>F4QTK0_9CAUL</name>
<dbReference type="GO" id="GO:0006826">
    <property type="term" value="P:iron ion transport"/>
    <property type="evidence" value="ECO:0007669"/>
    <property type="project" value="UniProtKB-KW"/>
</dbReference>
<evidence type="ECO:0000256" key="4">
    <source>
        <dbReference type="ARBA" id="ARBA00022496"/>
    </source>
</evidence>
<evidence type="ECO:0000313" key="17">
    <source>
        <dbReference type="EMBL" id="EGF90070.1"/>
    </source>
</evidence>
<keyword evidence="9 11" id="KW-0472">Membrane</keyword>
<evidence type="ECO:0000256" key="2">
    <source>
        <dbReference type="ARBA" id="ARBA00022448"/>
    </source>
</evidence>
<dbReference type="InterPro" id="IPR012910">
    <property type="entry name" value="Plug_dom"/>
</dbReference>
<protein>
    <submittedName>
        <fullName evidence="17">TonB dependent receptor family protein</fullName>
    </submittedName>
</protein>
<evidence type="ECO:0000313" key="18">
    <source>
        <dbReference type="Proteomes" id="UP000006512"/>
    </source>
</evidence>
<keyword evidence="5 11" id="KW-0812">Transmembrane</keyword>
<dbReference type="Proteomes" id="UP000006512">
    <property type="component" value="Unassembled WGS sequence"/>
</dbReference>
<evidence type="ECO:0000259" key="16">
    <source>
        <dbReference type="Pfam" id="PF07715"/>
    </source>
</evidence>
<feature type="compositionally biased region" description="Basic and acidic residues" evidence="13">
    <location>
        <begin position="323"/>
        <end position="337"/>
    </location>
</feature>
<feature type="chain" id="PRO_5003314445" evidence="14">
    <location>
        <begin position="30"/>
        <end position="731"/>
    </location>
</feature>
<dbReference type="HOGENOM" id="CLU_008287_15_0_5"/>
<evidence type="ECO:0000256" key="8">
    <source>
        <dbReference type="ARBA" id="ARBA00023077"/>
    </source>
</evidence>
<comment type="similarity">
    <text evidence="11 12">Belongs to the TonB-dependent receptor family.</text>
</comment>